<sequence length="105" mass="12057">MRRRIYWSSDLLIRVEALRKENPTWGRWPIWLTLRKEGFAVSERTVGRILAYLEAHGRVESVAAFLAQARRGKGGEDPGGPMRKGSPRDTRWVTLATLSRWIPSP</sequence>
<dbReference type="Proteomes" id="UP000831120">
    <property type="component" value="Chromosome"/>
</dbReference>
<organism evidence="1 2">
    <name type="scientific">Thermus brockianus</name>
    <dbReference type="NCBI Taxonomy" id="56956"/>
    <lineage>
        <taxon>Bacteria</taxon>
        <taxon>Thermotogati</taxon>
        <taxon>Deinococcota</taxon>
        <taxon>Deinococci</taxon>
        <taxon>Thermales</taxon>
        <taxon>Thermaceae</taxon>
        <taxon>Thermus</taxon>
    </lineage>
</organism>
<name>A0ABN6NKV1_THEBO</name>
<reference evidence="1 2" key="1">
    <citation type="journal article" date="2022" name="Microbiol. Resour. Announc.">
        <title>Complete Genome Sequences of Thermus Strains Isolated from Senami Hot Spring in Japan.</title>
        <authorList>
            <person name="Miyazaki K."/>
        </authorList>
    </citation>
    <scope>NUCLEOTIDE SEQUENCE [LARGE SCALE GENOMIC DNA]</scope>
    <source>
        <strain evidence="1 2">SNM4-1</strain>
    </source>
</reference>
<accession>A0ABN6NKV1</accession>
<gene>
    <name evidence="1" type="ORF">TbrSNM41_18230</name>
</gene>
<evidence type="ECO:0000313" key="1">
    <source>
        <dbReference type="EMBL" id="BDG17089.1"/>
    </source>
</evidence>
<evidence type="ECO:0000313" key="2">
    <source>
        <dbReference type="Proteomes" id="UP000831120"/>
    </source>
</evidence>
<evidence type="ECO:0008006" key="3">
    <source>
        <dbReference type="Google" id="ProtNLM"/>
    </source>
</evidence>
<dbReference type="EMBL" id="AP025593">
    <property type="protein sequence ID" value="BDG17089.1"/>
    <property type="molecule type" value="Genomic_DNA"/>
</dbReference>
<protein>
    <recommendedName>
        <fullName evidence="3">Transposase</fullName>
    </recommendedName>
</protein>
<keyword evidence="2" id="KW-1185">Reference proteome</keyword>
<proteinExistence type="predicted"/>